<feature type="coiled-coil region" evidence="7">
    <location>
        <begin position="330"/>
        <end position="439"/>
    </location>
</feature>
<dbReference type="Pfam" id="PF06470">
    <property type="entry name" value="SMC_hinge"/>
    <property type="match status" value="1"/>
</dbReference>
<reference evidence="11" key="1">
    <citation type="submission" date="2016-11" db="UniProtKB">
        <authorList>
            <consortium name="WormBaseParasite"/>
        </authorList>
    </citation>
    <scope>IDENTIFICATION</scope>
</reference>
<dbReference type="PANTHER" id="PTHR18937">
    <property type="entry name" value="STRUCTURAL MAINTENANCE OF CHROMOSOMES SMC FAMILY MEMBER"/>
    <property type="match status" value="1"/>
</dbReference>
<dbReference type="InterPro" id="IPR010935">
    <property type="entry name" value="SMC_hinge"/>
</dbReference>
<keyword evidence="4" id="KW-0067">ATP-binding</keyword>
<dbReference type="GO" id="GO:0005634">
    <property type="term" value="C:nucleus"/>
    <property type="evidence" value="ECO:0007669"/>
    <property type="project" value="UniProtKB-SubCell"/>
</dbReference>
<name>A0A1I7TQT9_9PELO</name>
<evidence type="ECO:0000313" key="11">
    <source>
        <dbReference type="WBParaSite" id="Csp11.Scaffold629.g10852.t1"/>
    </source>
</evidence>
<evidence type="ECO:0000256" key="3">
    <source>
        <dbReference type="ARBA" id="ARBA00022741"/>
    </source>
</evidence>
<dbReference type="InterPro" id="IPR003395">
    <property type="entry name" value="RecF/RecN/SMC_N"/>
</dbReference>
<dbReference type="PANTHER" id="PTHR18937:SF172">
    <property type="entry name" value="STRUCTURAL MAINTENANCE OF CHROMOSOMES PROTEIN"/>
    <property type="match status" value="1"/>
</dbReference>
<dbReference type="GO" id="GO:0000796">
    <property type="term" value="C:condensin complex"/>
    <property type="evidence" value="ECO:0007669"/>
    <property type="project" value="TreeGrafter"/>
</dbReference>
<evidence type="ECO:0000256" key="6">
    <source>
        <dbReference type="ARBA" id="ARBA00023242"/>
    </source>
</evidence>
<evidence type="ECO:0000313" key="10">
    <source>
        <dbReference type="Proteomes" id="UP000095282"/>
    </source>
</evidence>
<dbReference type="Proteomes" id="UP000095282">
    <property type="component" value="Unplaced"/>
</dbReference>
<keyword evidence="5 7" id="KW-0175">Coiled coil</keyword>
<dbReference type="STRING" id="1561998.A0A1I7TQT9"/>
<dbReference type="Pfam" id="PF02463">
    <property type="entry name" value="SMC_N"/>
    <property type="match status" value="1"/>
</dbReference>
<evidence type="ECO:0000256" key="4">
    <source>
        <dbReference type="ARBA" id="ARBA00022840"/>
    </source>
</evidence>
<feature type="domain" description="RecF/RecN/SMC N-terminal" evidence="8">
    <location>
        <begin position="93"/>
        <end position="228"/>
    </location>
</feature>
<dbReference type="SUPFAM" id="SSF75553">
    <property type="entry name" value="Smc hinge domain"/>
    <property type="match status" value="1"/>
</dbReference>
<organism evidence="10 11">
    <name type="scientific">Caenorhabditis tropicalis</name>
    <dbReference type="NCBI Taxonomy" id="1561998"/>
    <lineage>
        <taxon>Eukaryota</taxon>
        <taxon>Metazoa</taxon>
        <taxon>Ecdysozoa</taxon>
        <taxon>Nematoda</taxon>
        <taxon>Chromadorea</taxon>
        <taxon>Rhabditida</taxon>
        <taxon>Rhabditina</taxon>
        <taxon>Rhabditomorpha</taxon>
        <taxon>Rhabditoidea</taxon>
        <taxon>Rhabditidae</taxon>
        <taxon>Peloderinae</taxon>
        <taxon>Caenorhabditis</taxon>
    </lineage>
</organism>
<protein>
    <submittedName>
        <fullName evidence="11">Structural maintenance of chromosomes protein</fullName>
    </submittedName>
</protein>
<keyword evidence="3" id="KW-0547">Nucleotide-binding</keyword>
<evidence type="ECO:0000259" key="8">
    <source>
        <dbReference type="Pfam" id="PF02463"/>
    </source>
</evidence>
<proteinExistence type="inferred from homology"/>
<evidence type="ECO:0000256" key="7">
    <source>
        <dbReference type="SAM" id="Coils"/>
    </source>
</evidence>
<evidence type="ECO:0000256" key="1">
    <source>
        <dbReference type="ARBA" id="ARBA00004123"/>
    </source>
</evidence>
<dbReference type="SUPFAM" id="SSF52540">
    <property type="entry name" value="P-loop containing nucleoside triphosphate hydrolases"/>
    <property type="match status" value="1"/>
</dbReference>
<accession>A0A1I7TQT9</accession>
<dbReference type="AlphaFoldDB" id="A0A1I7TQT9"/>
<evidence type="ECO:0000256" key="2">
    <source>
        <dbReference type="ARBA" id="ARBA00006005"/>
    </source>
</evidence>
<sequence length="671" mass="77106">MPEPKRRAVADRNDRPVAAKSKKAIDFEMAPSRRKQMMDAMKIVDQAPDDNKPEFDTDRHGFEFDDDEDLLDIFIADKPSDLIADPEGRRLIIKDIFVDNFKSYHGRHQLGPLHKNLTMILGPNGSGKSNVIDALLFVFGFRAKKIRTTKLTSLIHVGEEEAESAMVEIVFQVIKDVDKEKYIVDPKECFTISRSIHLDNTSNYFYNNQVTSQKFIQSLLVNAGIDMTHNRFLILQGEVEAISQMKPVSTKADEEGMLEYIEDIVGTNRYVEAIAKLTHKVKTLEFKSSQYVAICRRHTTLLKEFAPSMQGGVKYVNAVNNLNQIKGFIYKHELALAKAAKQESDEAREQEMAKLEEAKAEMLQNKNDLRAAERAERAAAEKTNRLTTEKQRQMDVEIAKLTDELKQSQEAPEKSKANIENMLVEMQQMLESKNKLEKVYTANLQKFDAKSTIERDKVAMLNEKSERQAQEIYNLQSQIQDFEAELRDMKVTGTGDEKRVVEMKKKLENIMHQNKQEVERLKQHQNAADEWSAKKNEQLGRIPGLNGTIKLLRNQKYSLDRKVDELEDRGDGIYDNRHNNTTMLHKWKEDGRLPGFLGRLGDLASISKKFDAAISTIFGHHLDYQVTQTKEDVKKAINLLIEHKMQRSAFCFVEFDRNVKEYRMNVAPESL</sequence>
<feature type="domain" description="SMC hinge" evidence="9">
    <location>
        <begin position="594"/>
        <end position="651"/>
    </location>
</feature>
<dbReference type="GO" id="GO:0007076">
    <property type="term" value="P:mitotic chromosome condensation"/>
    <property type="evidence" value="ECO:0007669"/>
    <property type="project" value="TreeGrafter"/>
</dbReference>
<keyword evidence="10" id="KW-1185">Reference proteome</keyword>
<dbReference type="eggNOG" id="KOG0996">
    <property type="taxonomic scope" value="Eukaryota"/>
</dbReference>
<dbReference type="WBParaSite" id="Csp11.Scaffold629.g10852.t1">
    <property type="protein sequence ID" value="Csp11.Scaffold629.g10852.t1"/>
    <property type="gene ID" value="Csp11.Scaffold629.g10852"/>
</dbReference>
<comment type="similarity">
    <text evidence="2">Belongs to the SMC family. SMC4 subfamily.</text>
</comment>
<comment type="subcellular location">
    <subcellularLocation>
        <location evidence="1">Nucleus</location>
    </subcellularLocation>
</comment>
<dbReference type="InterPro" id="IPR027417">
    <property type="entry name" value="P-loop_NTPase"/>
</dbReference>
<dbReference type="Gene3D" id="3.40.50.300">
    <property type="entry name" value="P-loop containing nucleotide triphosphate hydrolases"/>
    <property type="match status" value="1"/>
</dbReference>
<keyword evidence="6" id="KW-0539">Nucleus</keyword>
<evidence type="ECO:0000256" key="5">
    <source>
        <dbReference type="ARBA" id="ARBA00023054"/>
    </source>
</evidence>
<feature type="coiled-coil region" evidence="7">
    <location>
        <begin position="465"/>
        <end position="569"/>
    </location>
</feature>
<dbReference type="GO" id="GO:0005524">
    <property type="term" value="F:ATP binding"/>
    <property type="evidence" value="ECO:0007669"/>
    <property type="project" value="UniProtKB-KW"/>
</dbReference>
<dbReference type="Gene3D" id="1.20.1060.20">
    <property type="match status" value="1"/>
</dbReference>
<dbReference type="InterPro" id="IPR036277">
    <property type="entry name" value="SMC_hinge_sf"/>
</dbReference>
<evidence type="ECO:0000259" key="9">
    <source>
        <dbReference type="Pfam" id="PF06470"/>
    </source>
</evidence>